<reference evidence="3" key="1">
    <citation type="submission" date="2014-04" db="EMBL/GenBank/DDBJ databases">
        <title>Evolutionary Origins and Diversification of the Mycorrhizal Mutualists.</title>
        <authorList>
            <consortium name="DOE Joint Genome Institute"/>
            <consortium name="Mycorrhizal Genomics Consortium"/>
            <person name="Kohler A."/>
            <person name="Kuo A."/>
            <person name="Nagy L.G."/>
            <person name="Floudas D."/>
            <person name="Copeland A."/>
            <person name="Barry K.W."/>
            <person name="Cichocki N."/>
            <person name="Veneault-Fourrey C."/>
            <person name="LaButti K."/>
            <person name="Lindquist E.A."/>
            <person name="Lipzen A."/>
            <person name="Lundell T."/>
            <person name="Morin E."/>
            <person name="Murat C."/>
            <person name="Riley R."/>
            <person name="Ohm R."/>
            <person name="Sun H."/>
            <person name="Tunlid A."/>
            <person name="Henrissat B."/>
            <person name="Grigoriev I.V."/>
            <person name="Hibbett D.S."/>
            <person name="Martin F."/>
        </authorList>
    </citation>
    <scope>NUCLEOTIDE SEQUENCE [LARGE SCALE GENOMIC DNA]</scope>
    <source>
        <strain evidence="3">FD-334 SS-4</strain>
    </source>
</reference>
<evidence type="ECO:0000313" key="2">
    <source>
        <dbReference type="EMBL" id="KJA16258.1"/>
    </source>
</evidence>
<feature type="compositionally biased region" description="Low complexity" evidence="1">
    <location>
        <begin position="188"/>
        <end position="215"/>
    </location>
</feature>
<dbReference type="Proteomes" id="UP000054270">
    <property type="component" value="Unassembled WGS sequence"/>
</dbReference>
<feature type="region of interest" description="Disordered" evidence="1">
    <location>
        <begin position="183"/>
        <end position="225"/>
    </location>
</feature>
<organism evidence="2 3">
    <name type="scientific">Hypholoma sublateritium (strain FD-334 SS-4)</name>
    <dbReference type="NCBI Taxonomy" id="945553"/>
    <lineage>
        <taxon>Eukaryota</taxon>
        <taxon>Fungi</taxon>
        <taxon>Dikarya</taxon>
        <taxon>Basidiomycota</taxon>
        <taxon>Agaricomycotina</taxon>
        <taxon>Agaricomycetes</taxon>
        <taxon>Agaricomycetidae</taxon>
        <taxon>Agaricales</taxon>
        <taxon>Agaricineae</taxon>
        <taxon>Strophariaceae</taxon>
        <taxon>Hypholoma</taxon>
    </lineage>
</organism>
<protein>
    <submittedName>
        <fullName evidence="2">Uncharacterized protein</fullName>
    </submittedName>
</protein>
<gene>
    <name evidence="2" type="ORF">HYPSUDRAFT_80162</name>
</gene>
<keyword evidence="3" id="KW-1185">Reference proteome</keyword>
<proteinExistence type="predicted"/>
<dbReference type="AlphaFoldDB" id="A0A0D2LZF1"/>
<accession>A0A0D2LZF1</accession>
<evidence type="ECO:0000256" key="1">
    <source>
        <dbReference type="SAM" id="MobiDB-lite"/>
    </source>
</evidence>
<sequence>MKRTASQRPHPRRDKNLRRGPSPLTLDSRELDFFIIKEDPSTPKDKNIFIAYCPTAPVRTWTAPYEAASSHPPPQMSSFPVTSAIAPEDTKPPPKLNSGLRTPTEDATRPPHPRLSAPGGSQRIHHPQHIPVAGPSCRLGPVRDWGTGARRVRRPSEAKAPSLPRLPQGVRVIARPGEWDVARSHTTAGQSIGAASGVSSSTGSGSGPISPSHAAVGAPTHLTPSEPIQRTFWNTVL</sequence>
<dbReference type="EMBL" id="KN817625">
    <property type="protein sequence ID" value="KJA16258.1"/>
    <property type="molecule type" value="Genomic_DNA"/>
</dbReference>
<feature type="region of interest" description="Disordered" evidence="1">
    <location>
        <begin position="66"/>
        <end position="167"/>
    </location>
</feature>
<feature type="region of interest" description="Disordered" evidence="1">
    <location>
        <begin position="1"/>
        <end position="26"/>
    </location>
</feature>
<evidence type="ECO:0000313" key="3">
    <source>
        <dbReference type="Proteomes" id="UP000054270"/>
    </source>
</evidence>
<name>A0A0D2LZF1_HYPSF</name>
<feature type="compositionally biased region" description="Basic residues" evidence="1">
    <location>
        <begin position="1"/>
        <end position="18"/>
    </location>
</feature>